<dbReference type="NCBIfam" id="TIGR01300">
    <property type="entry name" value="CPA3_mnhG_phaG"/>
    <property type="match status" value="1"/>
</dbReference>
<dbReference type="STRING" id="1547283.A9C19_09660"/>
<evidence type="ECO:0000256" key="2">
    <source>
        <dbReference type="ARBA" id="ARBA00008404"/>
    </source>
</evidence>
<accession>A0A1L3MXG7</accession>
<dbReference type="PANTHER" id="PTHR34703:SF1">
    <property type="entry name" value="ANTIPORTER SUBUNIT MNHG2-RELATED"/>
    <property type="match status" value="1"/>
</dbReference>
<comment type="similarity">
    <text evidence="2">Belongs to the CPA3 antiporters (TC 2.A.63) subunit G family.</text>
</comment>
<dbReference type="GO" id="GO:0015385">
    <property type="term" value="F:sodium:proton antiporter activity"/>
    <property type="evidence" value="ECO:0007669"/>
    <property type="project" value="TreeGrafter"/>
</dbReference>
<gene>
    <name evidence="5" type="ORF">A9C19_09660</name>
</gene>
<dbReference type="InterPro" id="IPR005133">
    <property type="entry name" value="PhaG_MnhG_YufB"/>
</dbReference>
<dbReference type="Pfam" id="PF03334">
    <property type="entry name" value="PhaG_MnhG_YufB"/>
    <property type="match status" value="1"/>
</dbReference>
<evidence type="ECO:0000256" key="1">
    <source>
        <dbReference type="ARBA" id="ARBA00004141"/>
    </source>
</evidence>
<keyword evidence="4" id="KW-0472">Membrane</keyword>
<dbReference type="AlphaFoldDB" id="A0A1L3MXG7"/>
<evidence type="ECO:0000313" key="5">
    <source>
        <dbReference type="EMBL" id="APH07039.1"/>
    </source>
</evidence>
<keyword evidence="6" id="KW-1185">Reference proteome</keyword>
<comment type="subcellular location">
    <subcellularLocation>
        <location evidence="1">Membrane</location>
        <topology evidence="1">Multi-pass membrane protein</topology>
    </subcellularLocation>
</comment>
<keyword evidence="3" id="KW-0813">Transport</keyword>
<proteinExistence type="inferred from homology"/>
<reference evidence="5 6" key="1">
    <citation type="journal article" date="2016" name="Sci. Rep.">
        <title>Complete genome sequence and transcriptomic analysis of a novel marine strain Bacillus weihaiensis reveals the mechanism of brown algae degradation.</title>
        <authorList>
            <person name="Zhu Y."/>
            <person name="Chen P."/>
            <person name="Bao Y."/>
            <person name="Men Y."/>
            <person name="Zeng Y."/>
            <person name="Yang J."/>
            <person name="Sun J."/>
            <person name="Sun Y."/>
        </authorList>
    </citation>
    <scope>NUCLEOTIDE SEQUENCE [LARGE SCALE GENOMIC DNA]</scope>
    <source>
        <strain evidence="5 6">Alg07</strain>
    </source>
</reference>
<keyword evidence="3" id="KW-0050">Antiport</keyword>
<dbReference type="EMBL" id="CP016020">
    <property type="protein sequence ID" value="APH07039.1"/>
    <property type="molecule type" value="Genomic_DNA"/>
</dbReference>
<evidence type="ECO:0000256" key="3">
    <source>
        <dbReference type="ARBA" id="ARBA00022449"/>
    </source>
</evidence>
<protein>
    <submittedName>
        <fullName evidence="5">Cation:proton antiporter</fullName>
    </submittedName>
</protein>
<feature type="transmembrane region" description="Helical" evidence="4">
    <location>
        <begin position="66"/>
        <end position="89"/>
    </location>
</feature>
<dbReference type="PANTHER" id="PTHR34703">
    <property type="entry name" value="ANTIPORTER SUBUNIT MNHG2-RELATED"/>
    <property type="match status" value="1"/>
</dbReference>
<dbReference type="OrthoDB" id="9806575at2"/>
<evidence type="ECO:0000313" key="6">
    <source>
        <dbReference type="Proteomes" id="UP000181936"/>
    </source>
</evidence>
<dbReference type="GO" id="GO:0016020">
    <property type="term" value="C:membrane"/>
    <property type="evidence" value="ECO:0007669"/>
    <property type="project" value="UniProtKB-SubCell"/>
</dbReference>
<dbReference type="Proteomes" id="UP000181936">
    <property type="component" value="Chromosome"/>
</dbReference>
<organism evidence="5 6">
    <name type="scientific">Bacillus weihaiensis</name>
    <dbReference type="NCBI Taxonomy" id="1547283"/>
    <lineage>
        <taxon>Bacteria</taxon>
        <taxon>Bacillati</taxon>
        <taxon>Bacillota</taxon>
        <taxon>Bacilli</taxon>
        <taxon>Bacillales</taxon>
        <taxon>Bacillaceae</taxon>
        <taxon>Bacillus</taxon>
    </lineage>
</organism>
<feature type="transmembrane region" description="Helical" evidence="4">
    <location>
        <begin position="6"/>
        <end position="30"/>
    </location>
</feature>
<evidence type="ECO:0000256" key="4">
    <source>
        <dbReference type="SAM" id="Phobius"/>
    </source>
</evidence>
<name>A0A1L3MXG7_9BACI</name>
<sequence>MDFLSILRHLFVYVCFITGIYFLVSTAVGMIRFPDLHTRLHAGSKCLMAGGIFVLMGCIVQEESVFVLLKLLVLLLFLLITNPIAIHVIGRFSVHVHFLSKTPVKNDINK</sequence>
<keyword evidence="4" id="KW-1133">Transmembrane helix</keyword>
<feature type="transmembrane region" description="Helical" evidence="4">
    <location>
        <begin position="42"/>
        <end position="60"/>
    </location>
</feature>
<dbReference type="KEGG" id="bwh:A9C19_09660"/>
<keyword evidence="4" id="KW-0812">Transmembrane</keyword>